<dbReference type="FunFam" id="1.20.58.1120:FF:000001">
    <property type="entry name" value="dynein heavy chain 2, axonemal"/>
    <property type="match status" value="1"/>
</dbReference>
<reference evidence="22" key="1">
    <citation type="submission" date="2021-12" db="EMBL/GenBank/DDBJ databases">
        <authorList>
            <person name="King R."/>
        </authorList>
    </citation>
    <scope>NUCLEOTIDE SEQUENCE</scope>
</reference>
<evidence type="ECO:0000256" key="11">
    <source>
        <dbReference type="ARBA" id="ARBA00023212"/>
    </source>
</evidence>
<dbReference type="Pfam" id="PF18199">
    <property type="entry name" value="Dynein_C"/>
    <property type="match status" value="1"/>
</dbReference>
<evidence type="ECO:0000259" key="14">
    <source>
        <dbReference type="Pfam" id="PF08393"/>
    </source>
</evidence>
<evidence type="ECO:0000259" key="16">
    <source>
        <dbReference type="Pfam" id="PF12777"/>
    </source>
</evidence>
<evidence type="ECO:0000256" key="12">
    <source>
        <dbReference type="SAM" id="Coils"/>
    </source>
</evidence>
<feature type="domain" description="Dynein heavy chain 3 AAA+ lid" evidence="19">
    <location>
        <begin position="1769"/>
        <end position="1853"/>
    </location>
</feature>
<keyword evidence="7" id="KW-0067">ATP-binding</keyword>
<dbReference type="EMBL" id="OU963869">
    <property type="protein sequence ID" value="CAH0394939.1"/>
    <property type="molecule type" value="Genomic_DNA"/>
</dbReference>
<dbReference type="GO" id="GO:0005874">
    <property type="term" value="C:microtubule"/>
    <property type="evidence" value="ECO:0007669"/>
    <property type="project" value="UniProtKB-KW"/>
</dbReference>
<dbReference type="Pfam" id="PF03028">
    <property type="entry name" value="Dynein_heavy"/>
    <property type="match status" value="1"/>
</dbReference>
<dbReference type="InterPro" id="IPR042228">
    <property type="entry name" value="Dynein_linker_3"/>
</dbReference>
<evidence type="ECO:0008006" key="24">
    <source>
        <dbReference type="Google" id="ProtNLM"/>
    </source>
</evidence>
<dbReference type="GO" id="GO:0051959">
    <property type="term" value="F:dynein light intermediate chain binding"/>
    <property type="evidence" value="ECO:0007669"/>
    <property type="project" value="InterPro"/>
</dbReference>
<dbReference type="InterPro" id="IPR041466">
    <property type="entry name" value="Dynein_AAA5_ext"/>
</dbReference>
<keyword evidence="6" id="KW-0547">Nucleotide-binding</keyword>
<dbReference type="GO" id="GO:0045505">
    <property type="term" value="F:dynein intermediate chain binding"/>
    <property type="evidence" value="ECO:0007669"/>
    <property type="project" value="InterPro"/>
</dbReference>
<dbReference type="FunFam" id="3.10.490.20:FF:000006">
    <property type="entry name" value="Dynein axonemal heavy chain 10"/>
    <property type="match status" value="1"/>
</dbReference>
<dbReference type="Gene3D" id="1.10.8.1220">
    <property type="match status" value="1"/>
</dbReference>
<evidence type="ECO:0000259" key="17">
    <source>
        <dbReference type="Pfam" id="PF12780"/>
    </source>
</evidence>
<feature type="domain" description="Dynein heavy chain AAA lid" evidence="20">
    <location>
        <begin position="2896"/>
        <end position="3041"/>
    </location>
</feature>
<keyword evidence="4" id="KW-0493">Microtubule</keyword>
<evidence type="ECO:0000313" key="22">
    <source>
        <dbReference type="EMBL" id="CAH0394939.1"/>
    </source>
</evidence>
<organism evidence="22 23">
    <name type="scientific">Bemisia tabaci</name>
    <name type="common">Sweetpotato whitefly</name>
    <name type="synonym">Aleurodes tabaci</name>
    <dbReference type="NCBI Taxonomy" id="7038"/>
    <lineage>
        <taxon>Eukaryota</taxon>
        <taxon>Metazoa</taxon>
        <taxon>Ecdysozoa</taxon>
        <taxon>Arthropoda</taxon>
        <taxon>Hexapoda</taxon>
        <taxon>Insecta</taxon>
        <taxon>Pterygota</taxon>
        <taxon>Neoptera</taxon>
        <taxon>Paraneoptera</taxon>
        <taxon>Hemiptera</taxon>
        <taxon>Sternorrhyncha</taxon>
        <taxon>Aleyrodoidea</taxon>
        <taxon>Aleyrodidae</taxon>
        <taxon>Aleyrodinae</taxon>
        <taxon>Bemisia</taxon>
    </lineage>
</organism>
<dbReference type="FunFam" id="1.10.287.2620:FF:000001">
    <property type="entry name" value="Cytoplasmic dynein heavy chain 1"/>
    <property type="match status" value="1"/>
</dbReference>
<dbReference type="Gene3D" id="1.20.1270.280">
    <property type="match status" value="1"/>
</dbReference>
<dbReference type="InterPro" id="IPR041589">
    <property type="entry name" value="DNAH3_AAA_lid_1"/>
</dbReference>
<dbReference type="Pfam" id="PF12777">
    <property type="entry name" value="MT"/>
    <property type="match status" value="1"/>
</dbReference>
<evidence type="ECO:0000256" key="6">
    <source>
        <dbReference type="ARBA" id="ARBA00022741"/>
    </source>
</evidence>
<evidence type="ECO:0000256" key="5">
    <source>
        <dbReference type="ARBA" id="ARBA00022737"/>
    </source>
</evidence>
<comment type="similarity">
    <text evidence="2">Belongs to the dynein heavy chain family.</text>
</comment>
<dbReference type="InterPro" id="IPR027417">
    <property type="entry name" value="P-loop_NTPase"/>
</dbReference>
<evidence type="ECO:0000259" key="15">
    <source>
        <dbReference type="Pfam" id="PF12774"/>
    </source>
</evidence>
<protein>
    <recommendedName>
        <fullName evidence="24">Dynein heavy chain</fullName>
    </recommendedName>
</protein>
<name>A0A9P0AMF6_BEMTA</name>
<dbReference type="InterPro" id="IPR035699">
    <property type="entry name" value="AAA_6"/>
</dbReference>
<evidence type="ECO:0000256" key="9">
    <source>
        <dbReference type="ARBA" id="ARBA00023054"/>
    </source>
</evidence>
<dbReference type="Gene3D" id="3.20.180.20">
    <property type="entry name" value="Dynein heavy chain, N-terminal domain 2"/>
    <property type="match status" value="1"/>
</dbReference>
<dbReference type="InterPro" id="IPR043157">
    <property type="entry name" value="Dynein_AAA1S"/>
</dbReference>
<dbReference type="Gene3D" id="1.20.58.1120">
    <property type="match status" value="1"/>
</dbReference>
<feature type="domain" description="Dynein heavy chain hydrolytic ATP-binding dynein motor region" evidence="15">
    <location>
        <begin position="918"/>
        <end position="1240"/>
    </location>
</feature>
<dbReference type="Pfam" id="PF12774">
    <property type="entry name" value="AAA_6"/>
    <property type="match status" value="1"/>
</dbReference>
<keyword evidence="8" id="KW-0243">Dynein</keyword>
<keyword evidence="3" id="KW-0963">Cytoplasm</keyword>
<dbReference type="InterPro" id="IPR042222">
    <property type="entry name" value="Dynein_2_N"/>
</dbReference>
<proteinExistence type="inferred from homology"/>
<feature type="domain" description="Dynein heavy chain region D6 P-loop" evidence="13">
    <location>
        <begin position="2757"/>
        <end position="2865"/>
    </location>
</feature>
<dbReference type="Gene3D" id="1.10.8.720">
    <property type="entry name" value="Region D6 of dynein motor"/>
    <property type="match status" value="1"/>
</dbReference>
<dbReference type="Proteomes" id="UP001152759">
    <property type="component" value="Chromosome 8"/>
</dbReference>
<evidence type="ECO:0000259" key="18">
    <source>
        <dbReference type="Pfam" id="PF17852"/>
    </source>
</evidence>
<dbReference type="InterPro" id="IPR042219">
    <property type="entry name" value="AAA_lid_11_sf"/>
</dbReference>
<feature type="domain" description="Dynein heavy chain linker" evidence="14">
    <location>
        <begin position="405"/>
        <end position="750"/>
    </location>
</feature>
<dbReference type="Gene3D" id="3.10.490.20">
    <property type="match status" value="1"/>
</dbReference>
<keyword evidence="23" id="KW-1185">Reference proteome</keyword>
<dbReference type="SUPFAM" id="SSF52540">
    <property type="entry name" value="P-loop containing nucleoside triphosphate hydrolases"/>
    <property type="match status" value="4"/>
</dbReference>
<feature type="domain" description="Dynein heavy chain coiled coil stalk" evidence="16">
    <location>
        <begin position="2130"/>
        <end position="2418"/>
    </location>
</feature>
<dbReference type="InterPro" id="IPR043160">
    <property type="entry name" value="Dynein_C_barrel"/>
</dbReference>
<evidence type="ECO:0000259" key="20">
    <source>
        <dbReference type="Pfam" id="PF18198"/>
    </source>
</evidence>
<gene>
    <name evidence="22" type="ORF">BEMITA_LOCUS13186</name>
</gene>
<evidence type="ECO:0000313" key="23">
    <source>
        <dbReference type="Proteomes" id="UP001152759"/>
    </source>
</evidence>
<dbReference type="GO" id="GO:0005524">
    <property type="term" value="F:ATP binding"/>
    <property type="evidence" value="ECO:0007669"/>
    <property type="project" value="UniProtKB-KW"/>
</dbReference>
<feature type="domain" description="Dynein heavy chain AAA 5 extension" evidence="18">
    <location>
        <begin position="1397"/>
        <end position="1536"/>
    </location>
</feature>
<evidence type="ECO:0000256" key="8">
    <source>
        <dbReference type="ARBA" id="ARBA00023017"/>
    </source>
</evidence>
<dbReference type="InterPro" id="IPR024743">
    <property type="entry name" value="Dynein_HC_stalk"/>
</dbReference>
<comment type="subcellular location">
    <subcellularLocation>
        <location evidence="1">Cytoplasm</location>
        <location evidence="1">Cytoskeleton</location>
    </subcellularLocation>
</comment>
<dbReference type="Pfam" id="PF08393">
    <property type="entry name" value="DHC_N2"/>
    <property type="match status" value="1"/>
</dbReference>
<dbReference type="InterPro" id="IPR024317">
    <property type="entry name" value="Dynein_heavy_chain_D4_dom"/>
</dbReference>
<dbReference type="Gene3D" id="1.10.287.2620">
    <property type="match status" value="1"/>
</dbReference>
<keyword evidence="9 12" id="KW-0175">Coiled coil</keyword>
<keyword evidence="11" id="KW-0206">Cytoskeleton</keyword>
<evidence type="ECO:0000259" key="21">
    <source>
        <dbReference type="Pfam" id="PF18199"/>
    </source>
</evidence>
<accession>A0A9P0AMF6</accession>
<dbReference type="InterPro" id="IPR004273">
    <property type="entry name" value="Dynein_heavy_D6_P-loop"/>
</dbReference>
<evidence type="ECO:0000256" key="10">
    <source>
        <dbReference type="ARBA" id="ARBA00023175"/>
    </source>
</evidence>
<keyword evidence="5" id="KW-0677">Repeat</keyword>
<evidence type="ECO:0000256" key="2">
    <source>
        <dbReference type="ARBA" id="ARBA00008887"/>
    </source>
</evidence>
<keyword evidence="10" id="KW-0505">Motor protein</keyword>
<evidence type="ECO:0000256" key="4">
    <source>
        <dbReference type="ARBA" id="ARBA00022701"/>
    </source>
</evidence>
<dbReference type="InterPro" id="IPR041658">
    <property type="entry name" value="AAA_lid_11"/>
</dbReference>
<dbReference type="InterPro" id="IPR013602">
    <property type="entry name" value="Dynein_heavy_linker"/>
</dbReference>
<evidence type="ECO:0000259" key="13">
    <source>
        <dbReference type="Pfam" id="PF03028"/>
    </source>
</evidence>
<feature type="coiled-coil region" evidence="12">
    <location>
        <begin position="2338"/>
        <end position="2407"/>
    </location>
</feature>
<dbReference type="PANTHER" id="PTHR22878:SF63">
    <property type="entry name" value="DYNEIN AXONEMAL HEAVY CHAIN 10"/>
    <property type="match status" value="1"/>
</dbReference>
<feature type="domain" description="Dynein heavy chain AAA module D4" evidence="17">
    <location>
        <begin position="1910"/>
        <end position="1958"/>
    </location>
</feature>
<dbReference type="Gene3D" id="1.10.8.710">
    <property type="match status" value="1"/>
</dbReference>
<dbReference type="PANTHER" id="PTHR22878">
    <property type="entry name" value="DYNEIN HEAVY CHAIN 6, AXONEMAL-LIKE-RELATED"/>
    <property type="match status" value="1"/>
</dbReference>
<dbReference type="Pfam" id="PF17852">
    <property type="entry name" value="Dynein_AAA_lid"/>
    <property type="match status" value="1"/>
</dbReference>
<dbReference type="Gene3D" id="3.40.50.300">
    <property type="entry name" value="P-loop containing nucleotide triphosphate hydrolases"/>
    <property type="match status" value="6"/>
</dbReference>
<dbReference type="Gene3D" id="1.20.140.100">
    <property type="entry name" value="Dynein heavy chain, N-terminal domain 2"/>
    <property type="match status" value="1"/>
</dbReference>
<dbReference type="Gene3D" id="1.20.920.30">
    <property type="match status" value="1"/>
</dbReference>
<dbReference type="Pfam" id="PF18198">
    <property type="entry name" value="AAA_lid_11"/>
    <property type="match status" value="1"/>
</dbReference>
<dbReference type="Pfam" id="PF17857">
    <property type="entry name" value="AAA_lid_1"/>
    <property type="match status" value="1"/>
</dbReference>
<feature type="domain" description="Dynein heavy chain C-terminal" evidence="21">
    <location>
        <begin position="3050"/>
        <end position="3342"/>
    </location>
</feature>
<dbReference type="Pfam" id="PF12775">
    <property type="entry name" value="AAA_7"/>
    <property type="match status" value="1"/>
</dbReference>
<dbReference type="InterPro" id="IPR026983">
    <property type="entry name" value="DHC"/>
</dbReference>
<feature type="coiled-coil region" evidence="12">
    <location>
        <begin position="2160"/>
        <end position="2194"/>
    </location>
</feature>
<evidence type="ECO:0000256" key="3">
    <source>
        <dbReference type="ARBA" id="ARBA00022490"/>
    </source>
</evidence>
<dbReference type="GO" id="GO:0030286">
    <property type="term" value="C:dynein complex"/>
    <property type="evidence" value="ECO:0007669"/>
    <property type="project" value="UniProtKB-KW"/>
</dbReference>
<evidence type="ECO:0000259" key="19">
    <source>
        <dbReference type="Pfam" id="PF17857"/>
    </source>
</evidence>
<sequence length="3347" mass="384078">MIFYYTNCEKKIFHTFIDVCLQNLRGFDDFLNGKESVIMIEALLGPQNVYLQPNFVQIYNLIILTVRRFMENFMKIPRWMHGTCLLCPEVFSEDKEFKHLFSFYDDLIGVKAINDVLLQIKLTAHRLVEDLSRYLSKWRKYQSVWLLDKDANVEKFAAQNPKFNAYEEKFSFYSDMLAELNAIETFTDIQCIRIDLTKLIDSLKTHLVLWKNKLGEKLANDTRKVMNNFQEKMLELKSSLETGVSEVVSFKIVLQAIADIKLLIVDAELIFEEVDERYHIMSLQNIAVSAEDRQLFSSLKSDWNSLLDLSMYRKLSLEPAKSVFAQITRNDIMKFGESTEVFTQRYYEEGPGSIKQNLKLGEGIIVEWRTLFASMNSERDEMLKVEKLFDLPKFSYDSYLAAFAHFQGMEVIYELYHRQKAAREQWGKSSWLNFNSQILYDGIEVFLAEFRHLPEAVQSLEAGSALLTTMLQFKESIPLFVKLKNEAIRSRHWKELMSRTGKHFDISTEAFNLLCVFEMELYDHKAACLEIINNALKELAIELSIKDIVTTWEAMQLQIVKYEGNKSDCDSSYMLGDVSGILLLLDDHTMMLQTMANSDFVGSFLQTIQKWEMNLSNVSEVLDEWVSCQSLWLHLAVGVFSNSILSEQLPKEREIFDQVDQTYRKIMIEAFKNPRVLDQCLDSSTRIPEFHDLFLKLELCRKALDQILDRKRMMFPRFFFLSDDELLAILGTLKPFHIKNFLIKVCEAIKLKSPQQAVGFLEEWMNSVTDEIRKTSWHLIKKAVYDYGKVKQPRAEWILNFQGMIIYAANSVWWTEEVENVFSNINKGEVNAMKDYLSIQNEQLEELAAFLDHLSPLDRRKISNMIVVDIHSRDVIETFVQNNVNSNEDFEWKKQLRFYWEKPMDNFIIKQCSTVISYGFEYSGLSERLVITPLSDRFYLTVTQALYFHLGASPVGFAGAGKSETVRDLAKTLGLLCIVIHCTSSMELGVFQLWLKGLCQCGAWGVFENLSQVNSSTLSALSIRIQSIFSASKNNLKKLNLDGQVLDFKDSVNLFVTVNPTSNSSFPEHLKSLFRPVACTMPDLEFISYVLLYSKGFISAKILSKKITVLFKLAAVKLSQQLQYDFSIRTLKLTIVTAAAKKEDVTDETVLIVQALKDVFWPKLVESDVQLFNELLKDIFAEVYYHLTVDKDLLAVIKMSLQENNYILVDKQIEKCAQLYYMLQIHHACMLVGPSGSGKSVIFQTLEKIQKNLRLSGKIHPVNPKSCSVDELFGCVDSRGVWRDGVLSSIFRTINAANYAKERKYILFDGEIDSTWVENLSSVIDQTKLLTLGNGERIQLLSHCALLFEVSHLHNTPPAIVSRFGLIYVCPSDLGYEAVWERWLNKFCHDENIKSLREFSQKYLKPILKFILAEKHDFEERRLPVQTVLPLSSLNMVTQFCFIMDVLLQNIKSKKHKIPDEILEALFIEGLYASFGVIITAAERNAFDSFVKNLTGFSLVDRDENNLVGLQSLPSEKSLYDCYVDVEKKCWSAWEDTISPSAPSGTFCPKFRDIFIPTADSSKLLSYLQRINEHYFKGKPQLELKNPTVLISEGSTYKTAIMNNFLRNLSCDEFAQLKISFSAQTNSSVVQSCLETMISKRTKSIYGPAEKKLVCFFDDLSAPKADEHGCQQVIAFLRSLYEKHGFYHQGENIQWRNVKDLGYYAAMCCGHNGSGVDPRFLSLVYVVNVTQLSDLIVTNIFSTILQNHTRDFGKDIQTIVPDVIKATSEMFQILRTEAPPIPHKFHYAFSLRDFSKVVAGLCLTTSRIFTTAQQFIRVWRNEFTRVTCDRLITKKDNSLIQNLFEGVIEKYFPSSLNYVIRDPLLFGDFRNAVIGDANPRRDYEDLLDYDAVFHLFEEVLLKYNEQNAPMRMILFNDALEHLTRLQRIFRLSDGHVLFLGPGGIGKQSLIRLAAFTAGCYEILNEIITSCVRPTFFNPTDKEIVVSQLKNDLPNSTDEDIWSRFLINCVENIHIAMTVSLETNALRRLCQNYPGLAKSMYLNWGFSWPAEAFSIIANTFLSHQDLLPDDYVEGVIEQLVYAHTTIDKYVMEYRAQFQRQVYVTCSSFFNCIHTLLDLLDERHSFLCTEQENLKNGIAKIKEVFEHAEELKAKLAIHSFMISEKAEEIQKTLEDINAAEKVGEEVKEEVSERQKEMEVISKELIDEKCEVEEMSSKIAPSLVAAKETLRHLDQEDISEICSYVAPPEVVQNIGECVAILLGTKEISWKRAKSIMSEPDFVSDLINLDCNIISQKQQQACRVHMKPAKKMETLKDISKAGYTLYLLMEEILAYCLVFKEIKTKNSKISRLEDELKVAQNYISQLNYKMKEANVALCLLHDSYEKSIAEKEKLQIEKGEIEIKMKAADELVDVLNPRHTRLGQPITQKICIGLEGDFPVSVAVANQLLSLTSKLVDSSLEEERTQLLHDGLTMEKAAKKFGDTFLLTLLKSSERILDHAQEIEPLLILNNEICETQEKLEAVKGTLKSVEEKRTVYAPLAEEISPIFFIFIEASLIENIYQYSLETFLNVFKSRLKSVFVNQPQDDVSTRCQAMLFELYKFGCSSVFKDHELFFSYQMAIKIDLIRSSISQSALNLVRRKLQSDSCEKESPVTWLTKEDWMRILKLSESFPQKLHTLPADIVENSAEWEKIQSSGDFISVFPSDHWVRKLAPFEELMVLLCISPGRICHSVERYVSTILGTEFLMPPTVDLADAFMNSTASTPILVIHSPDLDPSLTVAKLFKTFSSNVGLNFTTTRSELGESTLRLFDEMSVAGGWLAIQCWNKLDVVTNLGNQLCNRTPHPDFRLWIMINCASSFPLKLLRNCIKVCYEPTTDLKSNLVNTYSQLGSELSLSDHVAFSQVLYVLAFFHAVVQERGKYGRIGWNLPYEFSRTDFDLTVFTVATYCNEATEVGQNLPWSTIKYLINEILYGGRVVQESDKIILHTIVEEYFGDFLFDQFQSFHFFQDDLVDYDLPYGDCAEDFLRSIKNLPNQNHPGVFGLDENIEVKQVAEKARKMWATLRESEEEKMSPSTENSLISQVRDLSEKLVRPFDVVKIRSSYKMVVTPSATVLLQELNVFNLLLKVMSSTLTSLQKALDGETSLSEYLEQISVDILSNRIPDEWCKYSPMNSKSLSGWIQHFERRKLQFLDWSVRGDPVVIWLSGLFTPQAYIIALLQTACQKKSWSLDRSSFYTIVTNLMHESEVEERPEIGCFVQGIFIEGGRWDSSRECLAECRPGTLIEEMPILMIRPVEVSKLKLENTLRTPVYVTSERRSVENRGVVFEADLKLDKHHSFWILSGVCLMLNDDST</sequence>
<evidence type="ECO:0000256" key="7">
    <source>
        <dbReference type="ARBA" id="ARBA00022840"/>
    </source>
</evidence>
<dbReference type="Pfam" id="PF12780">
    <property type="entry name" value="AAA_8"/>
    <property type="match status" value="2"/>
</dbReference>
<dbReference type="GO" id="GO:0007018">
    <property type="term" value="P:microtubule-based movement"/>
    <property type="evidence" value="ECO:0007669"/>
    <property type="project" value="InterPro"/>
</dbReference>
<evidence type="ECO:0000256" key="1">
    <source>
        <dbReference type="ARBA" id="ARBA00004245"/>
    </source>
</evidence>
<dbReference type="Gene3D" id="1.20.920.20">
    <property type="match status" value="1"/>
</dbReference>
<feature type="domain" description="Dynein heavy chain AAA module D4" evidence="17">
    <location>
        <begin position="1960"/>
        <end position="2114"/>
    </location>
</feature>
<dbReference type="InterPro" id="IPR041228">
    <property type="entry name" value="Dynein_C"/>
</dbReference>
<dbReference type="GO" id="GO:0008569">
    <property type="term" value="F:minus-end-directed microtubule motor activity"/>
    <property type="evidence" value="ECO:0007669"/>
    <property type="project" value="InterPro"/>
</dbReference>